<reference evidence="6" key="1">
    <citation type="journal article" date="2018" name="Gigascience">
        <title>Genome assembly of the Pink Ipe (Handroanthus impetiginosus, Bignoniaceae), a highly valued, ecologically keystone Neotropical timber forest tree.</title>
        <authorList>
            <person name="Silva-Junior O.B."/>
            <person name="Grattapaglia D."/>
            <person name="Novaes E."/>
            <person name="Collevatti R.G."/>
        </authorList>
    </citation>
    <scope>NUCLEOTIDE SEQUENCE [LARGE SCALE GENOMIC DNA]</scope>
    <source>
        <strain evidence="6">cv. UFG-1</strain>
    </source>
</reference>
<dbReference type="Gene3D" id="1.10.238.10">
    <property type="entry name" value="EF-hand"/>
    <property type="match status" value="2"/>
</dbReference>
<proteinExistence type="predicted"/>
<organism evidence="5 6">
    <name type="scientific">Handroanthus impetiginosus</name>
    <dbReference type="NCBI Taxonomy" id="429701"/>
    <lineage>
        <taxon>Eukaryota</taxon>
        <taxon>Viridiplantae</taxon>
        <taxon>Streptophyta</taxon>
        <taxon>Embryophyta</taxon>
        <taxon>Tracheophyta</taxon>
        <taxon>Spermatophyta</taxon>
        <taxon>Magnoliopsida</taxon>
        <taxon>eudicotyledons</taxon>
        <taxon>Gunneridae</taxon>
        <taxon>Pentapetalae</taxon>
        <taxon>asterids</taxon>
        <taxon>lamiids</taxon>
        <taxon>Lamiales</taxon>
        <taxon>Bignoniaceae</taxon>
        <taxon>Crescentiina</taxon>
        <taxon>Tabebuia alliance</taxon>
        <taxon>Handroanthus</taxon>
    </lineage>
</organism>
<feature type="domain" description="EH" evidence="3">
    <location>
        <begin position="8"/>
        <end position="98"/>
    </location>
</feature>
<sequence>MAGAGGVDMDKFEAYFQRADLDRDGRISGAEAVSFLQGSNLPRQVLAQIWMHADQNRTGFLGRTDFYNALKLVTVAQSKRELTPDIVKAAIYGPASAKIPAPQINMAAIPGPQPTSVAASPLPQMAMGGTAQPQNFGFRGPTPSTASVNQQFGTVPSSTGINQQFGNVPSSMGTNQQFGMAPPRPGVNQQFAQVQPSSTMNQQFGQVAPTGTSISQQFGQLQPSSTGMNQQFGQSPSSTSMNQQFFPMQGNQLTRPSLPMPTGPASRPPQAAGSLNISRGMMGPGLPSSNSDWLGGKTGATSIGPITHSSSSISPVSSNPLDLVSTMSSTAAKDSGGLINSGNGSTSDSLFAGDVLSAKQSSSQQVSSAPQYPASSLPASSAIVPLTSSPQPSAKPDPFEALQSTLGKPSTGIQAAQTPSLPKSNQQAPTQVTSSVMSSGVQSSVGNSTSEQSQISWPKMTRAGIQKYAKVFMEVDTDRDGKITGDQARNLFLSWRLPREVLKQVWDLSDQDSDSMLSLREFCIALYLMERYREGRPLPSALPNSVMLDETLLSLAGPPTAYGSMGWGATTGLRPQQGLPGAQPITPAGLRPPMQPIVSQADGSMQFSQKNARGPAIDNLPANQLSAGEGNFLDTKGQEAAETDEKVDKEKAILDSREKLEYYRTKMQDLVLYKSRCDNRLNEITERARADKSEAELLEKKYQEKYKQVAEIHSKLTIEEAAFREIQGRKMELQQAIIKMEQGGSADGILQVRADRIQSDLEELLKALTDRCKKHAIETKSSALIELPPGNHVTLA</sequence>
<dbReference type="PANTHER" id="PTHR11216:SF137">
    <property type="entry name" value="CALCIUM-BINDING EF HAND FAMILY PROTEIN"/>
    <property type="match status" value="1"/>
</dbReference>
<feature type="region of interest" description="Disordered" evidence="2">
    <location>
        <begin position="220"/>
        <end position="240"/>
    </location>
</feature>
<dbReference type="GO" id="GO:0016197">
    <property type="term" value="P:endosomal transport"/>
    <property type="evidence" value="ECO:0007669"/>
    <property type="project" value="TreeGrafter"/>
</dbReference>
<comment type="caution">
    <text evidence="5">The sequence shown here is derived from an EMBL/GenBank/DDBJ whole genome shotgun (WGS) entry which is preliminary data.</text>
</comment>
<keyword evidence="1" id="KW-0106">Calcium</keyword>
<evidence type="ECO:0000256" key="2">
    <source>
        <dbReference type="SAM" id="MobiDB-lite"/>
    </source>
</evidence>
<dbReference type="Proteomes" id="UP000231279">
    <property type="component" value="Unassembled WGS sequence"/>
</dbReference>
<feature type="domain" description="EF-hand" evidence="4">
    <location>
        <begin position="44"/>
        <end position="76"/>
    </location>
</feature>
<dbReference type="InterPro" id="IPR018247">
    <property type="entry name" value="EF_Hand_1_Ca_BS"/>
</dbReference>
<gene>
    <name evidence="5" type="ORF">CDL12_22203</name>
</gene>
<accession>A0A2G9GJ01</accession>
<feature type="domain" description="EH" evidence="3">
    <location>
        <begin position="464"/>
        <end position="547"/>
    </location>
</feature>
<evidence type="ECO:0000256" key="1">
    <source>
        <dbReference type="ARBA" id="ARBA00022837"/>
    </source>
</evidence>
<dbReference type="PROSITE" id="PS50222">
    <property type="entry name" value="EF_HAND_2"/>
    <property type="match status" value="3"/>
</dbReference>
<dbReference type="AlphaFoldDB" id="A0A2G9GJ01"/>
<evidence type="ECO:0000259" key="3">
    <source>
        <dbReference type="PROSITE" id="PS50031"/>
    </source>
</evidence>
<dbReference type="CDD" id="cd00052">
    <property type="entry name" value="EH"/>
    <property type="match status" value="2"/>
</dbReference>
<feature type="domain" description="EF-hand" evidence="4">
    <location>
        <begin position="7"/>
        <end position="42"/>
    </location>
</feature>
<dbReference type="GO" id="GO:0005509">
    <property type="term" value="F:calcium ion binding"/>
    <property type="evidence" value="ECO:0007669"/>
    <property type="project" value="InterPro"/>
</dbReference>
<dbReference type="EMBL" id="NKXS01004829">
    <property type="protein sequence ID" value="PIN05263.1"/>
    <property type="molecule type" value="Genomic_DNA"/>
</dbReference>
<feature type="compositionally biased region" description="Polar residues" evidence="2">
    <location>
        <begin position="402"/>
        <end position="430"/>
    </location>
</feature>
<dbReference type="STRING" id="429701.A0A2G9GJ01"/>
<evidence type="ECO:0000313" key="5">
    <source>
        <dbReference type="EMBL" id="PIN05263.1"/>
    </source>
</evidence>
<feature type="domain" description="EF-hand" evidence="4">
    <location>
        <begin position="463"/>
        <end position="498"/>
    </location>
</feature>
<protein>
    <submittedName>
        <fullName evidence="5">Synaptic vesicle protein EHS-1</fullName>
    </submittedName>
</protein>
<dbReference type="InterPro" id="IPR002048">
    <property type="entry name" value="EF_hand_dom"/>
</dbReference>
<name>A0A2G9GJ01_9LAMI</name>
<dbReference type="GO" id="GO:0005737">
    <property type="term" value="C:cytoplasm"/>
    <property type="evidence" value="ECO:0007669"/>
    <property type="project" value="TreeGrafter"/>
</dbReference>
<feature type="region of interest" description="Disordered" evidence="2">
    <location>
        <begin position="255"/>
        <end position="318"/>
    </location>
</feature>
<dbReference type="PROSITE" id="PS00018">
    <property type="entry name" value="EF_HAND_1"/>
    <property type="match status" value="1"/>
</dbReference>
<dbReference type="GO" id="GO:0005634">
    <property type="term" value="C:nucleus"/>
    <property type="evidence" value="ECO:0007669"/>
    <property type="project" value="TreeGrafter"/>
</dbReference>
<dbReference type="SMART" id="SM00054">
    <property type="entry name" value="EFh"/>
    <property type="match status" value="4"/>
</dbReference>
<dbReference type="GO" id="GO:0006897">
    <property type="term" value="P:endocytosis"/>
    <property type="evidence" value="ECO:0007669"/>
    <property type="project" value="TreeGrafter"/>
</dbReference>
<feature type="compositionally biased region" description="Low complexity" evidence="2">
    <location>
        <begin position="302"/>
        <end position="318"/>
    </location>
</feature>
<dbReference type="Pfam" id="PF12763">
    <property type="entry name" value="EH"/>
    <property type="match status" value="2"/>
</dbReference>
<dbReference type="SMART" id="SM00027">
    <property type="entry name" value="EH"/>
    <property type="match status" value="2"/>
</dbReference>
<evidence type="ECO:0000313" key="6">
    <source>
        <dbReference type="Proteomes" id="UP000231279"/>
    </source>
</evidence>
<dbReference type="GO" id="GO:0005886">
    <property type="term" value="C:plasma membrane"/>
    <property type="evidence" value="ECO:0007669"/>
    <property type="project" value="TreeGrafter"/>
</dbReference>
<dbReference type="PANTHER" id="PTHR11216">
    <property type="entry name" value="EH DOMAIN"/>
    <property type="match status" value="1"/>
</dbReference>
<dbReference type="PROSITE" id="PS50031">
    <property type="entry name" value="EH"/>
    <property type="match status" value="2"/>
</dbReference>
<dbReference type="SUPFAM" id="SSF47473">
    <property type="entry name" value="EF-hand"/>
    <property type="match status" value="2"/>
</dbReference>
<dbReference type="InterPro" id="IPR000261">
    <property type="entry name" value="EH_dom"/>
</dbReference>
<keyword evidence="6" id="KW-1185">Reference proteome</keyword>
<dbReference type="OrthoDB" id="524326at2759"/>
<evidence type="ECO:0000259" key="4">
    <source>
        <dbReference type="PROSITE" id="PS50222"/>
    </source>
</evidence>
<feature type="region of interest" description="Disordered" evidence="2">
    <location>
        <begin position="383"/>
        <end position="434"/>
    </location>
</feature>
<dbReference type="InterPro" id="IPR011992">
    <property type="entry name" value="EF-hand-dom_pair"/>
</dbReference>